<proteinExistence type="inferred from homology"/>
<name>A0ABZ0UUM5_9RICK</name>
<reference evidence="12 13" key="1">
    <citation type="submission" date="2022-10" db="EMBL/GenBank/DDBJ databases">
        <title>Host association and intracellularity evolved multiple times independently in the Rickettsiales.</title>
        <authorList>
            <person name="Castelli M."/>
            <person name="Nardi T."/>
            <person name="Gammuto L."/>
            <person name="Bellinzona G."/>
            <person name="Sabaneyeva E."/>
            <person name="Potekhin A."/>
            <person name="Serra V."/>
            <person name="Petroni G."/>
            <person name="Sassera D."/>
        </authorList>
    </citation>
    <scope>NUCLEOTIDE SEQUENCE [LARGE SCALE GENOMIC DNA]</scope>
    <source>
        <strain evidence="12 13">Kr 154-4</strain>
    </source>
</reference>
<dbReference type="InterPro" id="IPR036161">
    <property type="entry name" value="RPB6/omega-like_sf"/>
</dbReference>
<comment type="catalytic activity">
    <reaction evidence="10 11">
        <text>RNA(n) + a ribonucleoside 5'-triphosphate = RNA(n+1) + diphosphate</text>
        <dbReference type="Rhea" id="RHEA:21248"/>
        <dbReference type="Rhea" id="RHEA-COMP:14527"/>
        <dbReference type="Rhea" id="RHEA-COMP:17342"/>
        <dbReference type="ChEBI" id="CHEBI:33019"/>
        <dbReference type="ChEBI" id="CHEBI:61557"/>
        <dbReference type="ChEBI" id="CHEBI:140395"/>
        <dbReference type="EC" id="2.7.7.6"/>
    </reaction>
</comment>
<dbReference type="SUPFAM" id="SSF63562">
    <property type="entry name" value="RPB6/omega subunit-like"/>
    <property type="match status" value="1"/>
</dbReference>
<dbReference type="HAMAP" id="MF_00366">
    <property type="entry name" value="RNApol_bact_RpoZ"/>
    <property type="match status" value="1"/>
</dbReference>
<dbReference type="EMBL" id="CP112932">
    <property type="protein sequence ID" value="WPY00880.1"/>
    <property type="molecule type" value="Genomic_DNA"/>
</dbReference>
<evidence type="ECO:0000256" key="1">
    <source>
        <dbReference type="ARBA" id="ARBA00006711"/>
    </source>
</evidence>
<dbReference type="PANTHER" id="PTHR34476:SF1">
    <property type="entry name" value="DNA-DIRECTED RNA POLYMERASE SUBUNIT OMEGA"/>
    <property type="match status" value="1"/>
</dbReference>
<evidence type="ECO:0000256" key="11">
    <source>
        <dbReference type="HAMAP-Rule" id="MF_00366"/>
    </source>
</evidence>
<dbReference type="InterPro" id="IPR006110">
    <property type="entry name" value="Pol_omega/Rpo6/RPB6"/>
</dbReference>
<dbReference type="Proteomes" id="UP001326613">
    <property type="component" value="Chromosome"/>
</dbReference>
<evidence type="ECO:0000313" key="13">
    <source>
        <dbReference type="Proteomes" id="UP001326613"/>
    </source>
</evidence>
<keyword evidence="7 11" id="KW-0804">Transcription</keyword>
<dbReference type="NCBIfam" id="TIGR00690">
    <property type="entry name" value="rpoZ"/>
    <property type="match status" value="1"/>
</dbReference>
<evidence type="ECO:0000256" key="4">
    <source>
        <dbReference type="ARBA" id="ARBA00022478"/>
    </source>
</evidence>
<dbReference type="GO" id="GO:0000428">
    <property type="term" value="C:DNA-directed RNA polymerase complex"/>
    <property type="evidence" value="ECO:0007669"/>
    <property type="project" value="UniProtKB-KW"/>
</dbReference>
<keyword evidence="13" id="KW-1185">Reference proteome</keyword>
<evidence type="ECO:0000256" key="2">
    <source>
        <dbReference type="ARBA" id="ARBA00012418"/>
    </source>
</evidence>
<dbReference type="PANTHER" id="PTHR34476">
    <property type="entry name" value="DNA-DIRECTED RNA POLYMERASE SUBUNIT OMEGA"/>
    <property type="match status" value="1"/>
</dbReference>
<dbReference type="RefSeq" id="WP_323737709.1">
    <property type="nucleotide sequence ID" value="NZ_CP112932.1"/>
</dbReference>
<gene>
    <name evidence="11" type="primary">rpoZ</name>
    <name evidence="12" type="ORF">Trichorick_00770</name>
</gene>
<protein>
    <recommendedName>
        <fullName evidence="3 11">DNA-directed RNA polymerase subunit omega</fullName>
        <shortName evidence="11">RNAP omega subunit</shortName>
        <ecNumber evidence="2 11">2.7.7.6</ecNumber>
    </recommendedName>
    <alternativeName>
        <fullName evidence="9 11">RNA polymerase omega subunit</fullName>
    </alternativeName>
    <alternativeName>
        <fullName evidence="8 11">Transcriptase subunit omega</fullName>
    </alternativeName>
</protein>
<comment type="subunit">
    <text evidence="11">The RNAP catalytic core consists of 2 alpha, 1 beta, 1 beta' and 1 omega subunit. When a sigma factor is associated with the core the holoenzyme is formed, which can initiate transcription.</text>
</comment>
<evidence type="ECO:0000256" key="5">
    <source>
        <dbReference type="ARBA" id="ARBA00022679"/>
    </source>
</evidence>
<evidence type="ECO:0000313" key="12">
    <source>
        <dbReference type="EMBL" id="WPY00880.1"/>
    </source>
</evidence>
<dbReference type="Pfam" id="PF01192">
    <property type="entry name" value="RNA_pol_Rpb6"/>
    <property type="match status" value="1"/>
</dbReference>
<evidence type="ECO:0000256" key="10">
    <source>
        <dbReference type="ARBA" id="ARBA00048552"/>
    </source>
</evidence>
<dbReference type="SMART" id="SM01409">
    <property type="entry name" value="RNA_pol_Rpb6"/>
    <property type="match status" value="1"/>
</dbReference>
<sequence>MARVTVEDCIDKVENRFELVALAAQRTKDISSGINITVDREDDKDSVVALREIANANIKPTILREELIKRLQTRNKIDHIDDDQPTVENSEDFEYVADSDFYIEDADSGYEEQMFSDDVSDIDIED</sequence>
<organism evidence="12 13">
    <name type="scientific">Candidatus Trichorickettsia mobilis</name>
    <dbReference type="NCBI Taxonomy" id="1346319"/>
    <lineage>
        <taxon>Bacteria</taxon>
        <taxon>Pseudomonadati</taxon>
        <taxon>Pseudomonadota</taxon>
        <taxon>Alphaproteobacteria</taxon>
        <taxon>Rickettsiales</taxon>
        <taxon>Rickettsiaceae</taxon>
        <taxon>Rickettsieae</taxon>
        <taxon>Candidatus Trichorickettsia</taxon>
    </lineage>
</organism>
<evidence type="ECO:0000256" key="7">
    <source>
        <dbReference type="ARBA" id="ARBA00023163"/>
    </source>
</evidence>
<keyword evidence="6 11" id="KW-0548">Nucleotidyltransferase</keyword>
<evidence type="ECO:0000256" key="8">
    <source>
        <dbReference type="ARBA" id="ARBA00029924"/>
    </source>
</evidence>
<dbReference type="EC" id="2.7.7.6" evidence="2 11"/>
<accession>A0ABZ0UUM5</accession>
<keyword evidence="5 11" id="KW-0808">Transferase</keyword>
<comment type="similarity">
    <text evidence="1 11">Belongs to the RNA polymerase subunit omega family.</text>
</comment>
<evidence type="ECO:0000256" key="6">
    <source>
        <dbReference type="ARBA" id="ARBA00022695"/>
    </source>
</evidence>
<dbReference type="Gene3D" id="3.90.940.10">
    <property type="match status" value="1"/>
</dbReference>
<evidence type="ECO:0000256" key="9">
    <source>
        <dbReference type="ARBA" id="ARBA00030998"/>
    </source>
</evidence>
<comment type="function">
    <text evidence="11">Promotes RNA polymerase assembly. Latches the N- and C-terminal regions of the beta' subunit thereby facilitating its interaction with the beta and alpha subunits.</text>
</comment>
<keyword evidence="4 11" id="KW-0240">DNA-directed RNA polymerase</keyword>
<evidence type="ECO:0000256" key="3">
    <source>
        <dbReference type="ARBA" id="ARBA00013725"/>
    </source>
</evidence>
<dbReference type="InterPro" id="IPR003716">
    <property type="entry name" value="DNA-dir_RNA_pol_omega"/>
</dbReference>